<sequence length="451" mass="51246">MEGCRRSSLYLSDMVYVHDWPKHIRTVGWVGFLKLEWQNKRQCWALTLVPGTPFRSQKRYRRKPNPISAKLPAEDAPGVSILRPLRGLDLELGENLRSSFEQQYPKFEIIFSVASTDDPAIPVVQRGTEADVQTGDRQIGINPKVNNMVESYRTAKYDIVWILDSNVHVDRDTLGRSVDMLMQPGIGLVHHLPVAVLPSSYAAEIEHVFLDTNHAKMYLAINAVGVASCVMGKSNLYRRSDLDRVGGLEAFANYMAEDNIIGEALWGMGLRHCMSADSACQVLGRLSPLEYCRRRARWVRIRKYIVTAATLTEPFTESIVCGVMGAWGSYVLFGISFWAFFGIHWLAWFLNDYALYRILVATSSFRSRRVTQPTCSQQPVRFLRFCRAWLAREILALPLYLYAMFGTEILWRDQSYRCLSDGTAVAMPPKATCLSDITTSLLSEIEYDKVQ</sequence>
<keyword evidence="8" id="KW-0808">Transferase</keyword>
<comment type="pathway">
    <text evidence="3">Sphingolipid metabolism.</text>
</comment>
<evidence type="ECO:0000313" key="17">
    <source>
        <dbReference type="Proteomes" id="UP000605846"/>
    </source>
</evidence>
<evidence type="ECO:0000256" key="13">
    <source>
        <dbReference type="ARBA" id="ARBA00031543"/>
    </source>
</evidence>
<dbReference type="Proteomes" id="UP000605846">
    <property type="component" value="Unassembled WGS sequence"/>
</dbReference>
<dbReference type="OrthoDB" id="1483400at2759"/>
<dbReference type="AlphaFoldDB" id="A0A8H7BK36"/>
<evidence type="ECO:0000256" key="9">
    <source>
        <dbReference type="ARBA" id="ARBA00022692"/>
    </source>
</evidence>
<keyword evidence="11 15" id="KW-0472">Membrane</keyword>
<evidence type="ECO:0000256" key="11">
    <source>
        <dbReference type="ARBA" id="ARBA00023136"/>
    </source>
</evidence>
<dbReference type="GO" id="GO:0006679">
    <property type="term" value="P:glucosylceramide biosynthetic process"/>
    <property type="evidence" value="ECO:0007669"/>
    <property type="project" value="TreeGrafter"/>
</dbReference>
<evidence type="ECO:0000256" key="1">
    <source>
        <dbReference type="ARBA" id="ARBA00004141"/>
    </source>
</evidence>
<evidence type="ECO:0000256" key="5">
    <source>
        <dbReference type="ARBA" id="ARBA00012699"/>
    </source>
</evidence>
<evidence type="ECO:0000313" key="16">
    <source>
        <dbReference type="EMBL" id="KAF7720947.1"/>
    </source>
</evidence>
<dbReference type="UniPathway" id="UPA00222"/>
<comment type="caution">
    <text evidence="16">The sequence shown here is derived from an EMBL/GenBank/DDBJ whole genome shotgun (WGS) entry which is preliminary data.</text>
</comment>
<comment type="similarity">
    <text evidence="4">Belongs to the glycosyltransferase 2 family.</text>
</comment>
<evidence type="ECO:0000256" key="2">
    <source>
        <dbReference type="ARBA" id="ARBA00004760"/>
    </source>
</evidence>
<dbReference type="CDD" id="cd02520">
    <property type="entry name" value="Glucosylceramide_synthase"/>
    <property type="match status" value="1"/>
</dbReference>
<dbReference type="GO" id="GO:0016020">
    <property type="term" value="C:membrane"/>
    <property type="evidence" value="ECO:0007669"/>
    <property type="project" value="UniProtKB-SubCell"/>
</dbReference>
<keyword evidence="10 15" id="KW-1133">Transmembrane helix</keyword>
<dbReference type="InterPro" id="IPR029044">
    <property type="entry name" value="Nucleotide-diphossugar_trans"/>
</dbReference>
<dbReference type="EMBL" id="JABAYA010000330">
    <property type="protein sequence ID" value="KAF7720947.1"/>
    <property type="molecule type" value="Genomic_DNA"/>
</dbReference>
<dbReference type="PANTHER" id="PTHR12726">
    <property type="entry name" value="CERAMIDE GLUCOSYLTRANSFERASE"/>
    <property type="match status" value="1"/>
</dbReference>
<feature type="transmembrane region" description="Helical" evidence="15">
    <location>
        <begin position="327"/>
        <end position="350"/>
    </location>
</feature>
<evidence type="ECO:0000256" key="12">
    <source>
        <dbReference type="ARBA" id="ARBA00031017"/>
    </source>
</evidence>
<dbReference type="Gene3D" id="3.90.550.10">
    <property type="entry name" value="Spore Coat Polysaccharide Biosynthesis Protein SpsA, Chain A"/>
    <property type="match status" value="1"/>
</dbReference>
<dbReference type="EC" id="2.4.1.80" evidence="5"/>
<evidence type="ECO:0000256" key="14">
    <source>
        <dbReference type="ARBA" id="ARBA00032575"/>
    </source>
</evidence>
<evidence type="ECO:0000256" key="6">
    <source>
        <dbReference type="ARBA" id="ARBA00019988"/>
    </source>
</evidence>
<dbReference type="InterPro" id="IPR025993">
    <property type="entry name" value="Ceramide_glucosylTrfase"/>
</dbReference>
<evidence type="ECO:0000256" key="15">
    <source>
        <dbReference type="SAM" id="Phobius"/>
    </source>
</evidence>
<comment type="pathway">
    <text evidence="2">Lipid metabolism; sphingolipid metabolism.</text>
</comment>
<keyword evidence="7" id="KW-0328">Glycosyltransferase</keyword>
<protein>
    <recommendedName>
        <fullName evidence="6">Ceramide glucosyltransferase</fullName>
        <ecNumber evidence="5">2.4.1.80</ecNumber>
    </recommendedName>
    <alternativeName>
        <fullName evidence="13">Glucosylceramide synthase</fullName>
    </alternativeName>
    <alternativeName>
        <fullName evidence="14">UDP-glucose ceramide glucosyltransferase</fullName>
    </alternativeName>
    <alternativeName>
        <fullName evidence="12">UDP-glucose:N-acylsphingosine D-glucosyltransferase</fullName>
    </alternativeName>
</protein>
<evidence type="ECO:0000256" key="3">
    <source>
        <dbReference type="ARBA" id="ARBA00004991"/>
    </source>
</evidence>
<evidence type="ECO:0000256" key="10">
    <source>
        <dbReference type="ARBA" id="ARBA00022989"/>
    </source>
</evidence>
<evidence type="ECO:0000256" key="4">
    <source>
        <dbReference type="ARBA" id="ARBA00006739"/>
    </source>
</evidence>
<name>A0A8H7BK36_9FUNG</name>
<accession>A0A8H7BK36</accession>
<comment type="subcellular location">
    <subcellularLocation>
        <location evidence="1">Membrane</location>
        <topology evidence="1">Multi-pass membrane protein</topology>
    </subcellularLocation>
</comment>
<dbReference type="GO" id="GO:0008120">
    <property type="term" value="F:ceramide glucosyltransferase activity"/>
    <property type="evidence" value="ECO:0007669"/>
    <property type="project" value="UniProtKB-EC"/>
</dbReference>
<evidence type="ECO:0000256" key="7">
    <source>
        <dbReference type="ARBA" id="ARBA00022676"/>
    </source>
</evidence>
<organism evidence="16 17">
    <name type="scientific">Apophysomyces ossiformis</name>
    <dbReference type="NCBI Taxonomy" id="679940"/>
    <lineage>
        <taxon>Eukaryota</taxon>
        <taxon>Fungi</taxon>
        <taxon>Fungi incertae sedis</taxon>
        <taxon>Mucoromycota</taxon>
        <taxon>Mucoromycotina</taxon>
        <taxon>Mucoromycetes</taxon>
        <taxon>Mucorales</taxon>
        <taxon>Mucorineae</taxon>
        <taxon>Mucoraceae</taxon>
        <taxon>Apophysomyces</taxon>
    </lineage>
</organism>
<dbReference type="PANTHER" id="PTHR12726:SF0">
    <property type="entry name" value="CERAMIDE GLUCOSYLTRANSFERASE"/>
    <property type="match status" value="1"/>
</dbReference>
<gene>
    <name evidence="16" type="ORF">EC973_005739</name>
</gene>
<keyword evidence="9 15" id="KW-0812">Transmembrane</keyword>
<evidence type="ECO:0000256" key="8">
    <source>
        <dbReference type="ARBA" id="ARBA00022679"/>
    </source>
</evidence>
<proteinExistence type="inferred from homology"/>
<dbReference type="Pfam" id="PF13506">
    <property type="entry name" value="Glyco_transf_21"/>
    <property type="match status" value="1"/>
</dbReference>
<reference evidence="16" key="1">
    <citation type="submission" date="2020-01" db="EMBL/GenBank/DDBJ databases">
        <title>Genome Sequencing of Three Apophysomyces-Like Fungal Strains Confirms a Novel Fungal Genus in the Mucoromycota with divergent Burkholderia-like Endosymbiotic Bacteria.</title>
        <authorList>
            <person name="Stajich J.E."/>
            <person name="Macias A.M."/>
            <person name="Carter-House D."/>
            <person name="Lovett B."/>
            <person name="Kasson L.R."/>
            <person name="Berry K."/>
            <person name="Grigoriev I."/>
            <person name="Chang Y."/>
            <person name="Spatafora J."/>
            <person name="Kasson M.T."/>
        </authorList>
    </citation>
    <scope>NUCLEOTIDE SEQUENCE</scope>
    <source>
        <strain evidence="16">NRRL A-21654</strain>
    </source>
</reference>
<keyword evidence="17" id="KW-1185">Reference proteome</keyword>
<dbReference type="SUPFAM" id="SSF53448">
    <property type="entry name" value="Nucleotide-diphospho-sugar transferases"/>
    <property type="match status" value="1"/>
</dbReference>